<reference evidence="1 2" key="1">
    <citation type="submission" date="2016-12" db="EMBL/GenBank/DDBJ databases">
        <title>Draft genome sequences of seven strains of Pseudomonas fluorescens that produce 4-formylaminooxyvinylglycine.</title>
        <authorList>
            <person name="Okrent R.A."/>
            <person name="Manning V.A."/>
            <person name="Trippe K.M."/>
        </authorList>
    </citation>
    <scope>NUCLEOTIDE SEQUENCE [LARGE SCALE GENOMIC DNA]</scope>
    <source>
        <strain evidence="1 2">P5A</strain>
    </source>
</reference>
<evidence type="ECO:0000313" key="1">
    <source>
        <dbReference type="EMBL" id="OPA94866.1"/>
    </source>
</evidence>
<protein>
    <submittedName>
        <fullName evidence="1">Uncharacterized protein</fullName>
    </submittedName>
</protein>
<evidence type="ECO:0000313" key="2">
    <source>
        <dbReference type="Proteomes" id="UP000190965"/>
    </source>
</evidence>
<dbReference type="AlphaFoldDB" id="A0A1T2YSR3"/>
<proteinExistence type="predicted"/>
<gene>
    <name evidence="1" type="ORF">BFW87_12460</name>
</gene>
<accession>A0A1T2YSR3</accession>
<comment type="caution">
    <text evidence="1">The sequence shown here is derived from an EMBL/GenBank/DDBJ whole genome shotgun (WGS) entry which is preliminary data.</text>
</comment>
<dbReference type="EMBL" id="MSDF01000016">
    <property type="protein sequence ID" value="OPA94866.1"/>
    <property type="molecule type" value="Genomic_DNA"/>
</dbReference>
<sequence length="73" mass="8415">MFSSINIRAFWASRLFQHNRPEADNQIIHVFDIALLYWSKAPSHMAHQPKKARIITAITAMAHVWLPTTIISC</sequence>
<organism evidence="1 2">
    <name type="scientific">Pseudomonas fluorescens</name>
    <dbReference type="NCBI Taxonomy" id="294"/>
    <lineage>
        <taxon>Bacteria</taxon>
        <taxon>Pseudomonadati</taxon>
        <taxon>Pseudomonadota</taxon>
        <taxon>Gammaproteobacteria</taxon>
        <taxon>Pseudomonadales</taxon>
        <taxon>Pseudomonadaceae</taxon>
        <taxon>Pseudomonas</taxon>
    </lineage>
</organism>
<name>A0A1T2YSR3_PSEFL</name>
<dbReference type="Proteomes" id="UP000190965">
    <property type="component" value="Unassembled WGS sequence"/>
</dbReference>